<dbReference type="KEGG" id="pgin:FRZ67_15635"/>
<sequence length="180" mass="20086">MKKLLFILLISILYVACTGNQSSSKTTNDSTSASVKEALLTMPYKASYSSDISVGKQSDALTVLNSYKAWETGDMIAFANTFSDSVYLNFSDGSKLTGTKDSMMKMASKYRDSIASVKIDMDVWLPVHSNDKNEDAVLVWYKEIDTYKSGKIDSIYYNDINGIKDGKINFVESMAMKYKK</sequence>
<evidence type="ECO:0000313" key="2">
    <source>
        <dbReference type="EMBL" id="QEC68667.1"/>
    </source>
</evidence>
<name>A0A5B8VB09_9BACT</name>
<gene>
    <name evidence="2" type="ORF">FRZ67_15635</name>
</gene>
<keyword evidence="3" id="KW-1185">Reference proteome</keyword>
<dbReference type="OrthoDB" id="664849at2"/>
<proteinExistence type="predicted"/>
<dbReference type="Proteomes" id="UP000321533">
    <property type="component" value="Chromosome"/>
</dbReference>
<dbReference type="AlphaFoldDB" id="A0A5B8VB09"/>
<keyword evidence="1" id="KW-0732">Signal</keyword>
<evidence type="ECO:0000256" key="1">
    <source>
        <dbReference type="SAM" id="SignalP"/>
    </source>
</evidence>
<accession>A0A5B8VB09</accession>
<dbReference type="SUPFAM" id="SSF54427">
    <property type="entry name" value="NTF2-like"/>
    <property type="match status" value="1"/>
</dbReference>
<dbReference type="RefSeq" id="WP_147190921.1">
    <property type="nucleotide sequence ID" value="NZ_CP042435.1"/>
</dbReference>
<evidence type="ECO:0008006" key="4">
    <source>
        <dbReference type="Google" id="ProtNLM"/>
    </source>
</evidence>
<protein>
    <recommendedName>
        <fullName evidence="4">Nuclear transport factor 2 family protein</fullName>
    </recommendedName>
</protein>
<reference evidence="2 3" key="1">
    <citation type="journal article" date="2016" name="Int. J. Syst. Evol. Microbiol.">
        <title>Panacibacter ginsenosidivorans gen. nov., sp. nov., with ginsenoside converting activity isolated from soil of a ginseng field.</title>
        <authorList>
            <person name="Siddiqi M.Z."/>
            <person name="Muhammad Shafi S."/>
            <person name="Choi K.D."/>
            <person name="Im W.T."/>
        </authorList>
    </citation>
    <scope>NUCLEOTIDE SEQUENCE [LARGE SCALE GENOMIC DNA]</scope>
    <source>
        <strain evidence="2 3">Gsoil1550</strain>
    </source>
</reference>
<dbReference type="Gene3D" id="3.10.450.50">
    <property type="match status" value="1"/>
</dbReference>
<organism evidence="2 3">
    <name type="scientific">Panacibacter ginsenosidivorans</name>
    <dbReference type="NCBI Taxonomy" id="1813871"/>
    <lineage>
        <taxon>Bacteria</taxon>
        <taxon>Pseudomonadati</taxon>
        <taxon>Bacteroidota</taxon>
        <taxon>Chitinophagia</taxon>
        <taxon>Chitinophagales</taxon>
        <taxon>Chitinophagaceae</taxon>
        <taxon>Panacibacter</taxon>
    </lineage>
</organism>
<dbReference type="EMBL" id="CP042435">
    <property type="protein sequence ID" value="QEC68667.1"/>
    <property type="molecule type" value="Genomic_DNA"/>
</dbReference>
<dbReference type="InterPro" id="IPR032710">
    <property type="entry name" value="NTF2-like_dom_sf"/>
</dbReference>
<feature type="chain" id="PRO_5022959366" description="Nuclear transport factor 2 family protein" evidence="1">
    <location>
        <begin position="19"/>
        <end position="180"/>
    </location>
</feature>
<feature type="signal peptide" evidence="1">
    <location>
        <begin position="1"/>
        <end position="18"/>
    </location>
</feature>
<evidence type="ECO:0000313" key="3">
    <source>
        <dbReference type="Proteomes" id="UP000321533"/>
    </source>
</evidence>